<evidence type="ECO:0000313" key="2">
    <source>
        <dbReference type="EMBL" id="KAJ7364393.1"/>
    </source>
</evidence>
<keyword evidence="3" id="KW-1185">Reference proteome</keyword>
<accession>A0AAD7API5</accession>
<protein>
    <submittedName>
        <fullName evidence="2">Uncharacterized protein</fullName>
    </submittedName>
</protein>
<name>A0AAD7API5_9AGAR</name>
<organism evidence="2 3">
    <name type="scientific">Mycena albidolilacea</name>
    <dbReference type="NCBI Taxonomy" id="1033008"/>
    <lineage>
        <taxon>Eukaryota</taxon>
        <taxon>Fungi</taxon>
        <taxon>Dikarya</taxon>
        <taxon>Basidiomycota</taxon>
        <taxon>Agaricomycotina</taxon>
        <taxon>Agaricomycetes</taxon>
        <taxon>Agaricomycetidae</taxon>
        <taxon>Agaricales</taxon>
        <taxon>Marasmiineae</taxon>
        <taxon>Mycenaceae</taxon>
        <taxon>Mycena</taxon>
    </lineage>
</organism>
<reference evidence="2" key="1">
    <citation type="submission" date="2023-03" db="EMBL/GenBank/DDBJ databases">
        <title>Massive genome expansion in bonnet fungi (Mycena s.s.) driven by repeated elements and novel gene families across ecological guilds.</title>
        <authorList>
            <consortium name="Lawrence Berkeley National Laboratory"/>
            <person name="Harder C.B."/>
            <person name="Miyauchi S."/>
            <person name="Viragh M."/>
            <person name="Kuo A."/>
            <person name="Thoen E."/>
            <person name="Andreopoulos B."/>
            <person name="Lu D."/>
            <person name="Skrede I."/>
            <person name="Drula E."/>
            <person name="Henrissat B."/>
            <person name="Morin E."/>
            <person name="Kohler A."/>
            <person name="Barry K."/>
            <person name="LaButti K."/>
            <person name="Morin E."/>
            <person name="Salamov A."/>
            <person name="Lipzen A."/>
            <person name="Mereny Z."/>
            <person name="Hegedus B."/>
            <person name="Baldrian P."/>
            <person name="Stursova M."/>
            <person name="Weitz H."/>
            <person name="Taylor A."/>
            <person name="Grigoriev I.V."/>
            <person name="Nagy L.G."/>
            <person name="Martin F."/>
            <person name="Kauserud H."/>
        </authorList>
    </citation>
    <scope>NUCLEOTIDE SEQUENCE</scope>
    <source>
        <strain evidence="2">CBHHK002</strain>
    </source>
</reference>
<evidence type="ECO:0000313" key="3">
    <source>
        <dbReference type="Proteomes" id="UP001218218"/>
    </source>
</evidence>
<sequence>MEGVARVSGGRNQDGGALGNDSDTAHLSASEPEREATSCKRCFHTLRPSIKNRCDRKTSILEHRLAAIEREPVGLKRHMQDVTLPCTPPSVKWAHIMRDTSVGGDSPMGAVDSSIHRSCLRASTPERDELSRQLEEDFLRTQDRHLQ</sequence>
<gene>
    <name evidence="2" type="ORF">DFH08DRAFT_798739</name>
</gene>
<dbReference type="Proteomes" id="UP001218218">
    <property type="component" value="Unassembled WGS sequence"/>
</dbReference>
<dbReference type="AlphaFoldDB" id="A0AAD7API5"/>
<dbReference type="EMBL" id="JARIHO010000003">
    <property type="protein sequence ID" value="KAJ7364393.1"/>
    <property type="molecule type" value="Genomic_DNA"/>
</dbReference>
<comment type="caution">
    <text evidence="2">The sequence shown here is derived from an EMBL/GenBank/DDBJ whole genome shotgun (WGS) entry which is preliminary data.</text>
</comment>
<feature type="region of interest" description="Disordered" evidence="1">
    <location>
        <begin position="1"/>
        <end position="34"/>
    </location>
</feature>
<evidence type="ECO:0000256" key="1">
    <source>
        <dbReference type="SAM" id="MobiDB-lite"/>
    </source>
</evidence>
<proteinExistence type="predicted"/>